<sequence>MKKTLIASMTAAALSSVAFPSLAAIELTDNLSLSGFGSTSWATTDNETPVLVNRFVDDENCYDCDTTFGVQLDFYYDAFKASAQVVKRPQDHWSDPQLEWAYLAYTYGNVEFRGGRLRMPVFLASEYYYVGHAFTPARPPNEVYDSILGITAFNGISFLWNYDLNDSMTLTTTPFIGFRDESSVDFNANTELTFKTNEMYGVNFILSGDYYRWNFTYLDSNYDQETKLRNLTTNIPGVGIVQIPDQTIKAKDQNIQLFSLGAEYEFDALTLTVEGQTNDIASAWYVQGTYNLNKFTPYATYGQQFDDHEHRVGDSYLFGVRYDLHYNVSLNAEWQHFKAYRDASGAFVSNPSDDDANMYTIMLNFVF</sequence>
<keyword evidence="1" id="KW-0732">Signal</keyword>
<evidence type="ECO:0000313" key="2">
    <source>
        <dbReference type="EMBL" id="KIF53840.1"/>
    </source>
</evidence>
<dbReference type="SUPFAM" id="SSF56935">
    <property type="entry name" value="Porins"/>
    <property type="match status" value="1"/>
</dbReference>
<reference evidence="2 3" key="1">
    <citation type="submission" date="2014-07" db="EMBL/GenBank/DDBJ databases">
        <title>Unique and conserved regions in Vibrio harveyi and related species in comparison with the shrimp pathogen Vibrio harveyi CAIM 1792.</title>
        <authorList>
            <person name="Espinoza-Valles I."/>
            <person name="Vora G."/>
            <person name="Leekitcharoenphon P."/>
            <person name="Ussery D."/>
            <person name="Hoj L."/>
            <person name="Gomez-Gil B."/>
        </authorList>
    </citation>
    <scope>NUCLEOTIDE SEQUENCE [LARGE SCALE GENOMIC DNA]</scope>
    <source>
        <strain evidence="3">CAIM 1854 / LMG 25443</strain>
    </source>
</reference>
<protein>
    <submittedName>
        <fullName evidence="2">Sulfate ABC transporter permease</fullName>
    </submittedName>
</protein>
<feature type="chain" id="PRO_5002144740" evidence="1">
    <location>
        <begin position="24"/>
        <end position="367"/>
    </location>
</feature>
<dbReference type="AlphaFoldDB" id="A0A0C1Z9R7"/>
<gene>
    <name evidence="2" type="ORF">H735_05490</name>
</gene>
<dbReference type="RefSeq" id="WP_020197367.1">
    <property type="nucleotide sequence ID" value="NZ_BAOH01000117.1"/>
</dbReference>
<dbReference type="Proteomes" id="UP000031586">
    <property type="component" value="Unassembled WGS sequence"/>
</dbReference>
<name>A0A0C1Z9R7_9VIBR</name>
<dbReference type="InterPro" id="IPR023614">
    <property type="entry name" value="Porin_dom_sf"/>
</dbReference>
<dbReference type="PATRIC" id="fig|1229493.5.peg.163"/>
<evidence type="ECO:0000313" key="3">
    <source>
        <dbReference type="Proteomes" id="UP000031586"/>
    </source>
</evidence>
<feature type="signal peptide" evidence="1">
    <location>
        <begin position="1"/>
        <end position="23"/>
    </location>
</feature>
<organism evidence="2 3">
    <name type="scientific">Vibrio owensii CAIM 1854 = LMG 25443</name>
    <dbReference type="NCBI Taxonomy" id="1229493"/>
    <lineage>
        <taxon>Bacteria</taxon>
        <taxon>Pseudomonadati</taxon>
        <taxon>Pseudomonadota</taxon>
        <taxon>Gammaproteobacteria</taxon>
        <taxon>Vibrionales</taxon>
        <taxon>Vibrionaceae</taxon>
        <taxon>Vibrio</taxon>
    </lineage>
</organism>
<proteinExistence type="predicted"/>
<evidence type="ECO:0000256" key="1">
    <source>
        <dbReference type="SAM" id="SignalP"/>
    </source>
</evidence>
<dbReference type="EMBL" id="JPRD01000011">
    <property type="protein sequence ID" value="KIF53840.1"/>
    <property type="molecule type" value="Genomic_DNA"/>
</dbReference>
<dbReference type="Gene3D" id="2.40.160.10">
    <property type="entry name" value="Porin"/>
    <property type="match status" value="1"/>
</dbReference>
<accession>A0A0C1Z9R7</accession>
<dbReference type="GeneID" id="47098328"/>
<comment type="caution">
    <text evidence="2">The sequence shown here is derived from an EMBL/GenBank/DDBJ whole genome shotgun (WGS) entry which is preliminary data.</text>
</comment>